<feature type="compositionally biased region" description="Acidic residues" evidence="1">
    <location>
        <begin position="318"/>
        <end position="330"/>
    </location>
</feature>
<feature type="non-terminal residue" evidence="2">
    <location>
        <position position="1"/>
    </location>
</feature>
<dbReference type="EMBL" id="CAMXCT030001122">
    <property type="protein sequence ID" value="CAL4774290.1"/>
    <property type="molecule type" value="Genomic_DNA"/>
</dbReference>
<reference evidence="2" key="1">
    <citation type="submission" date="2022-10" db="EMBL/GenBank/DDBJ databases">
        <authorList>
            <person name="Chen Y."/>
            <person name="Dougan E. K."/>
            <person name="Chan C."/>
            <person name="Rhodes N."/>
            <person name="Thang M."/>
        </authorList>
    </citation>
    <scope>NUCLEOTIDE SEQUENCE</scope>
</reference>
<feature type="compositionally biased region" description="Basic and acidic residues" evidence="1">
    <location>
        <begin position="294"/>
        <end position="317"/>
    </location>
</feature>
<feature type="region of interest" description="Disordered" evidence="1">
    <location>
        <begin position="124"/>
        <end position="178"/>
    </location>
</feature>
<proteinExistence type="predicted"/>
<comment type="caution">
    <text evidence="2">The sequence shown here is derived from an EMBL/GenBank/DDBJ whole genome shotgun (WGS) entry which is preliminary data.</text>
</comment>
<feature type="region of interest" description="Disordered" evidence="1">
    <location>
        <begin position="280"/>
        <end position="401"/>
    </location>
</feature>
<dbReference type="Proteomes" id="UP001152797">
    <property type="component" value="Unassembled WGS sequence"/>
</dbReference>
<evidence type="ECO:0000313" key="4">
    <source>
        <dbReference type="Proteomes" id="UP001152797"/>
    </source>
</evidence>
<sequence length="431" mass="47978">GTVPGVSGRVAEAFAVVEEQMKKTKKRKCQKLKRWCQCGELLLHQQNQFSKLAPTFQNLAVEGILILHPNDVQRVHETNLGKRRVAMELLAGHSFLDAHFVRSLLPDPLDRALASKRQWETAAWGARAGRRRRGRSRHERAQAPVTPPRQQQRTVTPPGQRAQKPTPNPQSIRVQKPKINPDDEVVYVRVPFSLKDLPQGTYKSQLEWCETVGVRFVFRHHGASKKHKWDSSRITLQGPQAHHAWSVLLKEYKEILPAPLWKKVSKVGILYIRGNYDGKIDDELKDESDEDSEVDFKDEPKDDVTKLPLKSFEKEGPPDDDDEDESEDETETKQELAGDGGSPPGAGDGWSLPAVKVKEEAVDYEDDDAGTAPAVPGEEPVNDDVPSPAETESEVETLPGGHVRLVAGMQPVSKFMSTAPTSVVTPAASFQ</sequence>
<evidence type="ECO:0000256" key="1">
    <source>
        <dbReference type="SAM" id="MobiDB-lite"/>
    </source>
</evidence>
<feature type="compositionally biased region" description="Acidic residues" evidence="1">
    <location>
        <begin position="283"/>
        <end position="293"/>
    </location>
</feature>
<keyword evidence="4" id="KW-1185">Reference proteome</keyword>
<dbReference type="AlphaFoldDB" id="A0A9P1CA72"/>
<dbReference type="EMBL" id="CAMXCT010001122">
    <property type="protein sequence ID" value="CAI3986978.1"/>
    <property type="molecule type" value="Genomic_DNA"/>
</dbReference>
<gene>
    <name evidence="2" type="ORF">C1SCF055_LOCUS14287</name>
</gene>
<name>A0A9P1CA72_9DINO</name>
<evidence type="ECO:0000313" key="3">
    <source>
        <dbReference type="EMBL" id="CAL4774290.1"/>
    </source>
</evidence>
<feature type="compositionally biased region" description="Gly residues" evidence="1">
    <location>
        <begin position="338"/>
        <end position="348"/>
    </location>
</feature>
<protein>
    <submittedName>
        <fullName evidence="3">DNRLRE domain-containing protein</fullName>
    </submittedName>
</protein>
<feature type="non-terminal residue" evidence="2">
    <location>
        <position position="431"/>
    </location>
</feature>
<feature type="compositionally biased region" description="Basic residues" evidence="1">
    <location>
        <begin position="128"/>
        <end position="138"/>
    </location>
</feature>
<evidence type="ECO:0000313" key="2">
    <source>
        <dbReference type="EMBL" id="CAI3986978.1"/>
    </source>
</evidence>
<dbReference type="EMBL" id="CAMXCT020001122">
    <property type="protein sequence ID" value="CAL1140353.1"/>
    <property type="molecule type" value="Genomic_DNA"/>
</dbReference>
<accession>A0A9P1CA72</accession>
<feature type="compositionally biased region" description="Low complexity" evidence="1">
    <location>
        <begin position="142"/>
        <end position="161"/>
    </location>
</feature>
<organism evidence="2">
    <name type="scientific">Cladocopium goreaui</name>
    <dbReference type="NCBI Taxonomy" id="2562237"/>
    <lineage>
        <taxon>Eukaryota</taxon>
        <taxon>Sar</taxon>
        <taxon>Alveolata</taxon>
        <taxon>Dinophyceae</taxon>
        <taxon>Suessiales</taxon>
        <taxon>Symbiodiniaceae</taxon>
        <taxon>Cladocopium</taxon>
    </lineage>
</organism>
<feature type="compositionally biased region" description="Polar residues" evidence="1">
    <location>
        <begin position="163"/>
        <end position="173"/>
    </location>
</feature>
<reference evidence="3 4" key="2">
    <citation type="submission" date="2024-05" db="EMBL/GenBank/DDBJ databases">
        <authorList>
            <person name="Chen Y."/>
            <person name="Shah S."/>
            <person name="Dougan E. K."/>
            <person name="Thang M."/>
            <person name="Chan C."/>
        </authorList>
    </citation>
    <scope>NUCLEOTIDE SEQUENCE [LARGE SCALE GENOMIC DNA]</scope>
</reference>